<evidence type="ECO:0000256" key="1">
    <source>
        <dbReference type="ARBA" id="ARBA00004123"/>
    </source>
</evidence>
<dbReference type="InterPro" id="IPR039611">
    <property type="entry name" value="VQ_4/11/13/19/31/33"/>
</dbReference>
<comment type="caution">
    <text evidence="6">The sequence shown here is derived from an EMBL/GenBank/DDBJ whole genome shotgun (WGS) entry which is preliminary data.</text>
</comment>
<evidence type="ECO:0000256" key="2">
    <source>
        <dbReference type="ARBA" id="ARBA00022553"/>
    </source>
</evidence>
<dbReference type="PANTHER" id="PTHR33402:SF16">
    <property type="entry name" value="VQ MOTIF-CONTAINING PROTEIN 13-RELATED"/>
    <property type="match status" value="1"/>
</dbReference>
<keyword evidence="2" id="KW-0597">Phosphoprotein</keyword>
<keyword evidence="3" id="KW-0539">Nucleus</keyword>
<feature type="region of interest" description="Disordered" evidence="4">
    <location>
        <begin position="1"/>
        <end position="20"/>
    </location>
</feature>
<dbReference type="Pfam" id="PF05678">
    <property type="entry name" value="VQ"/>
    <property type="match status" value="1"/>
</dbReference>
<evidence type="ECO:0000256" key="3">
    <source>
        <dbReference type="ARBA" id="ARBA00023242"/>
    </source>
</evidence>
<evidence type="ECO:0000313" key="6">
    <source>
        <dbReference type="EMBL" id="EPS57710.1"/>
    </source>
</evidence>
<proteinExistence type="predicted"/>
<dbReference type="OrthoDB" id="784396at2759"/>
<sequence>MEKNPAAFPTTRSDLSGPHRTTFVRADSASFKEVVQMLTGSDASCGGGRRREVAASKLYERRNALRGELKVSTARPGHWVGSPGGVAAATEALSPSVLDFLSLTLSPVSPLAFGSAAAAANGGDLDMEAEEKAIREKGFYLHPSPANTPRESELRLLPLFPVTSPRADYA</sequence>
<keyword evidence="7" id="KW-1185">Reference proteome</keyword>
<dbReference type="AlphaFoldDB" id="S8BSX8"/>
<dbReference type="InterPro" id="IPR008889">
    <property type="entry name" value="VQ"/>
</dbReference>
<protein>
    <recommendedName>
        <fullName evidence="5">VQ domain-containing protein</fullName>
    </recommendedName>
</protein>
<accession>S8BSX8</accession>
<feature type="domain" description="VQ" evidence="5">
    <location>
        <begin position="19"/>
        <end position="43"/>
    </location>
</feature>
<dbReference type="PANTHER" id="PTHR33402">
    <property type="entry name" value="VQ MOTIF-CONTAINING PROTEIN 11-LIKE"/>
    <property type="match status" value="1"/>
</dbReference>
<gene>
    <name evidence="6" type="ORF">M569_17107</name>
</gene>
<comment type="subcellular location">
    <subcellularLocation>
        <location evidence="1">Nucleus</location>
    </subcellularLocation>
</comment>
<name>S8BSX8_9LAMI</name>
<evidence type="ECO:0000259" key="5">
    <source>
        <dbReference type="Pfam" id="PF05678"/>
    </source>
</evidence>
<dbReference type="GO" id="GO:0005634">
    <property type="term" value="C:nucleus"/>
    <property type="evidence" value="ECO:0007669"/>
    <property type="project" value="UniProtKB-SubCell"/>
</dbReference>
<dbReference type="Proteomes" id="UP000015453">
    <property type="component" value="Unassembled WGS sequence"/>
</dbReference>
<evidence type="ECO:0000256" key="4">
    <source>
        <dbReference type="SAM" id="MobiDB-lite"/>
    </source>
</evidence>
<evidence type="ECO:0000313" key="7">
    <source>
        <dbReference type="Proteomes" id="UP000015453"/>
    </source>
</evidence>
<organism evidence="6 7">
    <name type="scientific">Genlisea aurea</name>
    <dbReference type="NCBI Taxonomy" id="192259"/>
    <lineage>
        <taxon>Eukaryota</taxon>
        <taxon>Viridiplantae</taxon>
        <taxon>Streptophyta</taxon>
        <taxon>Embryophyta</taxon>
        <taxon>Tracheophyta</taxon>
        <taxon>Spermatophyta</taxon>
        <taxon>Magnoliopsida</taxon>
        <taxon>eudicotyledons</taxon>
        <taxon>Gunneridae</taxon>
        <taxon>Pentapetalae</taxon>
        <taxon>asterids</taxon>
        <taxon>lamiids</taxon>
        <taxon>Lamiales</taxon>
        <taxon>Lentibulariaceae</taxon>
        <taxon>Genlisea</taxon>
    </lineage>
</organism>
<reference evidence="6 7" key="1">
    <citation type="journal article" date="2013" name="BMC Genomics">
        <title>The miniature genome of a carnivorous plant Genlisea aurea contains a low number of genes and short non-coding sequences.</title>
        <authorList>
            <person name="Leushkin E.V."/>
            <person name="Sutormin R.A."/>
            <person name="Nabieva E.R."/>
            <person name="Penin A.A."/>
            <person name="Kondrashov A.S."/>
            <person name="Logacheva M.D."/>
        </authorList>
    </citation>
    <scope>NUCLEOTIDE SEQUENCE [LARGE SCALE GENOMIC DNA]</scope>
</reference>
<dbReference type="EMBL" id="AUSU01009925">
    <property type="protein sequence ID" value="EPS57710.1"/>
    <property type="molecule type" value="Genomic_DNA"/>
</dbReference>